<sequence>MAEQARLALQRPRSAGSVSLGTLLGTWWNWLLGTPRLPAIEHDYGRQNHAAEAPEALEAANVARARAAPDKGTRAITSRIVEAFDSAHPVRHRENLHGRDDKLESLCDAVLFGRQHAIIHGARGSGKTSLSQVFGDCADQQGAIVLYTACEAQASFADLIGAYIPFLPDSCVPLQDKATFRTERDNLPKDIGPRAIVDFLSCLAPDCQIILILDEFDRVTDPEVNDQVATLMKLLSDARSPVQFLLVGIARTVDEIIVAHPSLRRHLVPIPIGRISSQDTFALIEKGAARAGVQFSEDSRAEITAISCGSPYHAQLFCYVAALEAVRRKCDTIDLELTRIGMRRAFDTWSKLNPDDAALFGTLASGSDEQVEAVRAAALEAATHDCLAEDGPGVRLLGPALLQDHEAGRFYFRDSAAPQLLLAMLASGAGRADDGR</sequence>
<keyword evidence="2" id="KW-0547">Nucleotide-binding</keyword>
<protein>
    <submittedName>
        <fullName evidence="2">ATP-binding protein</fullName>
    </submittedName>
</protein>
<evidence type="ECO:0000313" key="2">
    <source>
        <dbReference type="EMBL" id="MDH7639188.1"/>
    </source>
</evidence>
<dbReference type="PANTHER" id="PTHR34301:SF8">
    <property type="entry name" value="ATPASE DOMAIN-CONTAINING PROTEIN"/>
    <property type="match status" value="1"/>
</dbReference>
<dbReference type="GO" id="GO:0005524">
    <property type="term" value="F:ATP binding"/>
    <property type="evidence" value="ECO:0007669"/>
    <property type="project" value="UniProtKB-KW"/>
</dbReference>
<proteinExistence type="predicted"/>
<dbReference type="InterPro" id="IPR049945">
    <property type="entry name" value="AAA_22"/>
</dbReference>
<dbReference type="RefSeq" id="WP_281044448.1">
    <property type="nucleotide sequence ID" value="NZ_JARYGZ010000001.1"/>
</dbReference>
<keyword evidence="2" id="KW-0067">ATP-binding</keyword>
<dbReference type="SUPFAM" id="SSF52540">
    <property type="entry name" value="P-loop containing nucleoside triphosphate hydrolases"/>
    <property type="match status" value="1"/>
</dbReference>
<dbReference type="PANTHER" id="PTHR34301">
    <property type="entry name" value="DNA-BINDING PROTEIN-RELATED"/>
    <property type="match status" value="1"/>
</dbReference>
<dbReference type="EMBL" id="JARYGZ010000001">
    <property type="protein sequence ID" value="MDH7639188.1"/>
    <property type="molecule type" value="Genomic_DNA"/>
</dbReference>
<keyword evidence="3" id="KW-1185">Reference proteome</keyword>
<evidence type="ECO:0000313" key="3">
    <source>
        <dbReference type="Proteomes" id="UP001160625"/>
    </source>
</evidence>
<evidence type="ECO:0000259" key="1">
    <source>
        <dbReference type="SMART" id="SM00382"/>
    </source>
</evidence>
<comment type="caution">
    <text evidence="2">The sequence shown here is derived from an EMBL/GenBank/DDBJ whole genome shotgun (WGS) entry which is preliminary data.</text>
</comment>
<reference evidence="2" key="1">
    <citation type="submission" date="2023-04" db="EMBL/GenBank/DDBJ databases">
        <title>Sphingomonas sp. MAHUQ-71 isolated from rice field.</title>
        <authorList>
            <person name="Huq M.A."/>
        </authorList>
    </citation>
    <scope>NUCLEOTIDE SEQUENCE</scope>
    <source>
        <strain evidence="2">MAHUQ-71</strain>
    </source>
</reference>
<dbReference type="InterPro" id="IPR027417">
    <property type="entry name" value="P-loop_NTPase"/>
</dbReference>
<dbReference type="Proteomes" id="UP001160625">
    <property type="component" value="Unassembled WGS sequence"/>
</dbReference>
<accession>A0ABT6N1M4</accession>
<dbReference type="Gene3D" id="3.40.50.300">
    <property type="entry name" value="P-loop containing nucleotide triphosphate hydrolases"/>
    <property type="match status" value="1"/>
</dbReference>
<gene>
    <name evidence="2" type="ORF">QGN17_10640</name>
</gene>
<name>A0ABT6N1M4_9SPHN</name>
<dbReference type="InterPro" id="IPR003593">
    <property type="entry name" value="AAA+_ATPase"/>
</dbReference>
<organism evidence="2 3">
    <name type="scientific">Sphingomonas oryzagri</name>
    <dbReference type="NCBI Taxonomy" id="3042314"/>
    <lineage>
        <taxon>Bacteria</taxon>
        <taxon>Pseudomonadati</taxon>
        <taxon>Pseudomonadota</taxon>
        <taxon>Alphaproteobacteria</taxon>
        <taxon>Sphingomonadales</taxon>
        <taxon>Sphingomonadaceae</taxon>
        <taxon>Sphingomonas</taxon>
    </lineage>
</organism>
<dbReference type="Pfam" id="PF13401">
    <property type="entry name" value="AAA_22"/>
    <property type="match status" value="1"/>
</dbReference>
<dbReference type="SMART" id="SM00382">
    <property type="entry name" value="AAA"/>
    <property type="match status" value="1"/>
</dbReference>
<feature type="domain" description="AAA+ ATPase" evidence="1">
    <location>
        <begin position="113"/>
        <end position="273"/>
    </location>
</feature>